<evidence type="ECO:0000256" key="5">
    <source>
        <dbReference type="ARBA" id="ARBA00038261"/>
    </source>
</evidence>
<keyword evidence="6" id="KW-1133">Transmembrane helix</keyword>
<dbReference type="GO" id="GO:0005739">
    <property type="term" value="C:mitochondrion"/>
    <property type="evidence" value="ECO:0007669"/>
    <property type="project" value="UniProtKB-SubCell"/>
</dbReference>
<dbReference type="InterPro" id="IPR036291">
    <property type="entry name" value="NAD(P)-bd_dom_sf"/>
</dbReference>
<dbReference type="InterPro" id="IPR020904">
    <property type="entry name" value="Sc_DH/Rdtase_CS"/>
</dbReference>
<evidence type="ECO:0000256" key="3">
    <source>
        <dbReference type="ARBA" id="ARBA00023002"/>
    </source>
</evidence>
<dbReference type="InterPro" id="IPR052149">
    <property type="entry name" value="17-beta-HSD3-like"/>
</dbReference>
<proteinExistence type="inferred from homology"/>
<keyword evidence="4" id="KW-0496">Mitochondrion</keyword>
<evidence type="ECO:0000256" key="2">
    <source>
        <dbReference type="ARBA" id="ARBA00022857"/>
    </source>
</evidence>
<keyword evidence="2" id="KW-0521">NADP</keyword>
<feature type="transmembrane region" description="Helical" evidence="6">
    <location>
        <begin position="40"/>
        <end position="65"/>
    </location>
</feature>
<dbReference type="PANTHER" id="PTHR44889:SF1">
    <property type="entry name" value="INACTIVE HYDROXYSTEROID DEHYDROGENASE-LIKE PROTEIN 1"/>
    <property type="match status" value="1"/>
</dbReference>
<dbReference type="SUPFAM" id="SSF51735">
    <property type="entry name" value="NAD(P)-binding Rossmann-fold domains"/>
    <property type="match status" value="1"/>
</dbReference>
<keyword evidence="6" id="KW-0812">Transmembrane</keyword>
<sequence length="320" mass="34774">MLLSHAKALHLAPSSGLVVPLAMLAFEESPFALLPKGVHSVLTFVGLLAVGKILAGALWGAVVALRAHLWGRLWAKELVQSYGKWAVVTGSTDGIGKSYAKELAKKGMNIYGVETHVVQADFSSGRPIYSNISKHLKDKDIGVLVNNVGMAASASLFDGLTEDDIWAYLNVNMASVLAMTHLVLPEMLRKKKGAIVNVSSMTANFPMAYIQVYAASKAFVTSFSRALQLEFGSSGVSIQCLEPAFVVSNMTRPVEDFRTPSLFVPSSDVFAANAVATIGNSKLTTGYWSHGLQLAWWKSLPEWFILNGFKRFFESKQKLE</sequence>
<comment type="subcellular location">
    <subcellularLocation>
        <location evidence="1">Mitochondrion</location>
    </subcellularLocation>
</comment>
<dbReference type="Proteomes" id="UP000283509">
    <property type="component" value="Unassembled WGS sequence"/>
</dbReference>
<dbReference type="PANTHER" id="PTHR44889">
    <property type="entry name" value="INACTIVE HYDROXYSTEROID DEHYDROGENASE-LIKE PROTEIN 1"/>
    <property type="match status" value="1"/>
</dbReference>
<dbReference type="STRING" id="6689.A0A423TAG3"/>
<dbReference type="PROSITE" id="PS00061">
    <property type="entry name" value="ADH_SHORT"/>
    <property type="match status" value="1"/>
</dbReference>
<dbReference type="Gene3D" id="3.40.50.720">
    <property type="entry name" value="NAD(P)-binding Rossmann-like Domain"/>
    <property type="match status" value="1"/>
</dbReference>
<name>A0A423TAG3_PENVA</name>
<evidence type="ECO:0000256" key="4">
    <source>
        <dbReference type="ARBA" id="ARBA00023128"/>
    </source>
</evidence>
<evidence type="ECO:0000256" key="6">
    <source>
        <dbReference type="SAM" id="Phobius"/>
    </source>
</evidence>
<keyword evidence="3" id="KW-0560">Oxidoreductase</keyword>
<reference evidence="7 8" key="2">
    <citation type="submission" date="2019-01" db="EMBL/GenBank/DDBJ databases">
        <title>The decoding of complex shrimp genome reveals the adaptation for benthos swimmer, frequently molting mechanism and breeding impact on genome.</title>
        <authorList>
            <person name="Sun Y."/>
            <person name="Gao Y."/>
            <person name="Yu Y."/>
        </authorList>
    </citation>
    <scope>NUCLEOTIDE SEQUENCE [LARGE SCALE GENOMIC DNA]</scope>
    <source>
        <tissue evidence="7">Muscle</tissue>
    </source>
</reference>
<dbReference type="EMBL" id="QCYY01002026">
    <property type="protein sequence ID" value="ROT73428.1"/>
    <property type="molecule type" value="Genomic_DNA"/>
</dbReference>
<dbReference type="PRINTS" id="PR00081">
    <property type="entry name" value="GDHRDH"/>
</dbReference>
<dbReference type="GO" id="GO:0016491">
    <property type="term" value="F:oxidoreductase activity"/>
    <property type="evidence" value="ECO:0007669"/>
    <property type="project" value="UniProtKB-KW"/>
</dbReference>
<dbReference type="Pfam" id="PF00106">
    <property type="entry name" value="adh_short"/>
    <property type="match status" value="1"/>
</dbReference>
<dbReference type="InterPro" id="IPR002347">
    <property type="entry name" value="SDR_fam"/>
</dbReference>
<protein>
    <submittedName>
        <fullName evidence="7">Putative inactive hydroxysteroid dehydrogenase-like protein 1-like</fullName>
    </submittedName>
</protein>
<dbReference type="PRINTS" id="PR00080">
    <property type="entry name" value="SDRFAMILY"/>
</dbReference>
<comment type="similarity">
    <text evidence="5">Belongs to the short-chain dehydrogenases/reductases (SDR) family. 17-beta-HSD 3 subfamily.</text>
</comment>
<comment type="caution">
    <text evidence="7">The sequence shown here is derived from an EMBL/GenBank/DDBJ whole genome shotgun (WGS) entry which is preliminary data.</text>
</comment>
<evidence type="ECO:0000313" key="7">
    <source>
        <dbReference type="EMBL" id="ROT73428.1"/>
    </source>
</evidence>
<gene>
    <name evidence="7" type="ORF">C7M84_008093</name>
</gene>
<evidence type="ECO:0000256" key="1">
    <source>
        <dbReference type="ARBA" id="ARBA00004173"/>
    </source>
</evidence>
<accession>A0A423TAG3</accession>
<keyword evidence="6" id="KW-0472">Membrane</keyword>
<dbReference type="OrthoDB" id="5545019at2759"/>
<evidence type="ECO:0000313" key="8">
    <source>
        <dbReference type="Proteomes" id="UP000283509"/>
    </source>
</evidence>
<dbReference type="AlphaFoldDB" id="A0A423TAG3"/>
<dbReference type="CDD" id="cd05356">
    <property type="entry name" value="17beta-HSD1_like_SDR_c"/>
    <property type="match status" value="1"/>
</dbReference>
<keyword evidence="8" id="KW-1185">Reference proteome</keyword>
<organism evidence="7 8">
    <name type="scientific">Penaeus vannamei</name>
    <name type="common">Whiteleg shrimp</name>
    <name type="synonym">Litopenaeus vannamei</name>
    <dbReference type="NCBI Taxonomy" id="6689"/>
    <lineage>
        <taxon>Eukaryota</taxon>
        <taxon>Metazoa</taxon>
        <taxon>Ecdysozoa</taxon>
        <taxon>Arthropoda</taxon>
        <taxon>Crustacea</taxon>
        <taxon>Multicrustacea</taxon>
        <taxon>Malacostraca</taxon>
        <taxon>Eumalacostraca</taxon>
        <taxon>Eucarida</taxon>
        <taxon>Decapoda</taxon>
        <taxon>Dendrobranchiata</taxon>
        <taxon>Penaeoidea</taxon>
        <taxon>Penaeidae</taxon>
        <taxon>Penaeus</taxon>
    </lineage>
</organism>
<reference evidence="7 8" key="1">
    <citation type="submission" date="2018-04" db="EMBL/GenBank/DDBJ databases">
        <authorList>
            <person name="Zhang X."/>
            <person name="Yuan J."/>
            <person name="Li F."/>
            <person name="Xiang J."/>
        </authorList>
    </citation>
    <scope>NUCLEOTIDE SEQUENCE [LARGE SCALE GENOMIC DNA]</scope>
    <source>
        <tissue evidence="7">Muscle</tissue>
    </source>
</reference>